<dbReference type="UniPathway" id="UPA00906">
    <property type="reaction ID" value="UER00895"/>
</dbReference>
<dbReference type="AlphaFoldDB" id="A7WPI5"/>
<sequence>MILVRQYSKVFLKAAKFDVKAVLQDLELYRGSVERRQLVDGSQLVSKLGDLRAQYERVSVLNRKIADVQGERKVMERGIRDGSGSGGTLQRVKSLKEQFNEYNRELAGVEAEVHSTCVRLPNLVHPSVPDGEPVLERWINKGERTGFEKDESRDHVRIMTQCKQLMD</sequence>
<accession>A7WPI5</accession>
<dbReference type="EMBL" id="AM850118">
    <property type="protein sequence ID" value="CAO98839.1"/>
    <property type="molecule type" value="Genomic_DNA"/>
</dbReference>
<protein>
    <submittedName>
        <fullName evidence="2">Uncharacterized protein dia4</fullName>
    </submittedName>
</protein>
<name>A7WPI5_NAKDE</name>
<dbReference type="GO" id="GO:0000166">
    <property type="term" value="F:nucleotide binding"/>
    <property type="evidence" value="ECO:0007669"/>
    <property type="project" value="InterPro"/>
</dbReference>
<dbReference type="SUPFAM" id="SSF46589">
    <property type="entry name" value="tRNA-binding arm"/>
    <property type="match status" value="1"/>
</dbReference>
<dbReference type="Pfam" id="PF02403">
    <property type="entry name" value="Seryl_tRNA_N"/>
    <property type="match status" value="1"/>
</dbReference>
<feature type="non-terminal residue" evidence="2">
    <location>
        <position position="167"/>
    </location>
</feature>
<feature type="domain" description="Serine-tRNA synthetase type1 N-terminal" evidence="1">
    <location>
        <begin position="18"/>
        <end position="124"/>
    </location>
</feature>
<dbReference type="InterPro" id="IPR010978">
    <property type="entry name" value="tRNA-bd_arm"/>
</dbReference>
<gene>
    <name evidence="2" type="primary">dia4</name>
</gene>
<dbReference type="InterPro" id="IPR015866">
    <property type="entry name" value="Ser-tRNA-synth_1_N"/>
</dbReference>
<reference evidence="2" key="1">
    <citation type="submission" date="2007-08" db="EMBL/GenBank/DDBJ databases">
        <title>Nakaseomyces delphensis STP2 region.</title>
        <authorList>
            <person name="Wolfe K.H."/>
        </authorList>
    </citation>
    <scope>NUCLEOTIDE SEQUENCE</scope>
    <source>
        <strain evidence="2">CBS 2170</strain>
    </source>
</reference>
<proteinExistence type="predicted"/>
<organism evidence="2">
    <name type="scientific">Nakaseomyces delphensis</name>
    <name type="common">Yeast</name>
    <name type="synonym">Kluyveromyces delphensis</name>
    <dbReference type="NCBI Taxonomy" id="51657"/>
    <lineage>
        <taxon>Eukaryota</taxon>
        <taxon>Fungi</taxon>
        <taxon>Dikarya</taxon>
        <taxon>Ascomycota</taxon>
        <taxon>Saccharomycotina</taxon>
        <taxon>Saccharomycetes</taxon>
        <taxon>Saccharomycetales</taxon>
        <taxon>Saccharomycetaceae</taxon>
        <taxon>Nakaseomyces</taxon>
    </lineage>
</organism>
<evidence type="ECO:0000259" key="1">
    <source>
        <dbReference type="Pfam" id="PF02403"/>
    </source>
</evidence>
<evidence type="ECO:0000313" key="2">
    <source>
        <dbReference type="EMBL" id="CAO98839.1"/>
    </source>
</evidence>